<dbReference type="InterPro" id="IPR001129">
    <property type="entry name" value="Membr-assoc_MAPEG"/>
</dbReference>
<dbReference type="RefSeq" id="WP_208841842.1">
    <property type="nucleotide sequence ID" value="NZ_CP072133.1"/>
</dbReference>
<dbReference type="EMBL" id="CP072133">
    <property type="protein sequence ID" value="QTH70246.1"/>
    <property type="molecule type" value="Genomic_DNA"/>
</dbReference>
<reference evidence="6" key="1">
    <citation type="submission" date="2021-03" db="EMBL/GenBank/DDBJ databases">
        <title>Complete Genome of Pseudoalteromonas xiamenensis STKMTI.2, a new potential marine bacterium producing anti-Vibrio compounds.</title>
        <authorList>
            <person name="Handayani D.P."/>
            <person name="Isnansetyo A."/>
            <person name="Istiqomah I."/>
            <person name="Jumina J."/>
        </authorList>
    </citation>
    <scope>NUCLEOTIDE SEQUENCE</scope>
    <source>
        <strain evidence="6">STKMTI.2</strain>
    </source>
</reference>
<comment type="subcellular location">
    <subcellularLocation>
        <location evidence="1">Membrane</location>
    </subcellularLocation>
</comment>
<name>A0A975DEA7_9GAMM</name>
<feature type="transmembrane region" description="Helical" evidence="5">
    <location>
        <begin position="82"/>
        <end position="102"/>
    </location>
</feature>
<evidence type="ECO:0000256" key="2">
    <source>
        <dbReference type="ARBA" id="ARBA00022692"/>
    </source>
</evidence>
<dbReference type="GO" id="GO:0016020">
    <property type="term" value="C:membrane"/>
    <property type="evidence" value="ECO:0007669"/>
    <property type="project" value="UniProtKB-SubCell"/>
</dbReference>
<evidence type="ECO:0000256" key="3">
    <source>
        <dbReference type="ARBA" id="ARBA00022989"/>
    </source>
</evidence>
<evidence type="ECO:0000313" key="7">
    <source>
        <dbReference type="Proteomes" id="UP000664904"/>
    </source>
</evidence>
<keyword evidence="7" id="KW-1185">Reference proteome</keyword>
<dbReference type="AlphaFoldDB" id="A0A975DEA7"/>
<accession>A0A975DEA7</accession>
<dbReference type="PANTHER" id="PTHR35371:SF1">
    <property type="entry name" value="BLR7753 PROTEIN"/>
    <property type="match status" value="1"/>
</dbReference>
<evidence type="ECO:0000313" key="6">
    <source>
        <dbReference type="EMBL" id="QTH70246.1"/>
    </source>
</evidence>
<dbReference type="Proteomes" id="UP000664904">
    <property type="component" value="Chromosome"/>
</dbReference>
<protein>
    <submittedName>
        <fullName evidence="6">MAPEG family protein</fullName>
    </submittedName>
</protein>
<dbReference type="InterPro" id="IPR023352">
    <property type="entry name" value="MAPEG-like_dom_sf"/>
</dbReference>
<dbReference type="KEGG" id="pxi:J5O05_09375"/>
<feature type="transmembrane region" description="Helical" evidence="5">
    <location>
        <begin position="109"/>
        <end position="126"/>
    </location>
</feature>
<evidence type="ECO:0000256" key="1">
    <source>
        <dbReference type="ARBA" id="ARBA00004370"/>
    </source>
</evidence>
<evidence type="ECO:0000256" key="4">
    <source>
        <dbReference type="ARBA" id="ARBA00023136"/>
    </source>
</evidence>
<evidence type="ECO:0000256" key="5">
    <source>
        <dbReference type="SAM" id="Phobius"/>
    </source>
</evidence>
<dbReference type="Gene3D" id="1.20.120.550">
    <property type="entry name" value="Membrane associated eicosanoid/glutathione metabolism-like domain"/>
    <property type="match status" value="1"/>
</dbReference>
<dbReference type="Pfam" id="PF01124">
    <property type="entry name" value="MAPEG"/>
    <property type="match status" value="1"/>
</dbReference>
<feature type="transmembrane region" description="Helical" evidence="5">
    <location>
        <begin position="59"/>
        <end position="76"/>
    </location>
</feature>
<sequence length="127" mass="13680">MTTLIYCALAMMLLPYLAKIPVAIYQQKAGGYDNHMPRQQQASLTGLGARALAAHQNTFEAAIMFAIAFAVAVATQNTGGTIQGLFIGFIVLRVLYCVLYWLDVSTLRSIVWGLALGCLLVVVGLSL</sequence>
<organism evidence="6 7">
    <name type="scientific">Pseudoalteromonas xiamenensis</name>
    <dbReference type="NCBI Taxonomy" id="882626"/>
    <lineage>
        <taxon>Bacteria</taxon>
        <taxon>Pseudomonadati</taxon>
        <taxon>Pseudomonadota</taxon>
        <taxon>Gammaproteobacteria</taxon>
        <taxon>Alteromonadales</taxon>
        <taxon>Pseudoalteromonadaceae</taxon>
        <taxon>Pseudoalteromonas</taxon>
    </lineage>
</organism>
<proteinExistence type="predicted"/>
<gene>
    <name evidence="6" type="ORF">J5O05_09375</name>
</gene>
<dbReference type="PANTHER" id="PTHR35371">
    <property type="entry name" value="INNER MEMBRANE PROTEIN"/>
    <property type="match status" value="1"/>
</dbReference>
<keyword evidence="4 5" id="KW-0472">Membrane</keyword>
<dbReference type="SUPFAM" id="SSF161084">
    <property type="entry name" value="MAPEG domain-like"/>
    <property type="match status" value="1"/>
</dbReference>
<keyword evidence="2 5" id="KW-0812">Transmembrane</keyword>
<keyword evidence="3 5" id="KW-1133">Transmembrane helix</keyword>